<organism evidence="2 3">
    <name type="scientific">Halomonas urumqiensis</name>
    <dbReference type="NCBI Taxonomy" id="1684789"/>
    <lineage>
        <taxon>Bacteria</taxon>
        <taxon>Pseudomonadati</taxon>
        <taxon>Pseudomonadota</taxon>
        <taxon>Gammaproteobacteria</taxon>
        <taxon>Oceanospirillales</taxon>
        <taxon>Halomonadaceae</taxon>
        <taxon>Halomonas</taxon>
    </lineage>
</organism>
<dbReference type="RefSeq" id="WP_102588185.1">
    <property type="nucleotide sequence ID" value="NZ_BNAE01000008.1"/>
</dbReference>
<feature type="domain" description="Type 4 fimbrial biogenesis protein PilX N-terminal" evidence="1">
    <location>
        <begin position="17"/>
        <end position="65"/>
    </location>
</feature>
<keyword evidence="3" id="KW-1185">Reference proteome</keyword>
<dbReference type="OrthoDB" id="6174658at2"/>
<dbReference type="Pfam" id="PF14341">
    <property type="entry name" value="PilX_N"/>
    <property type="match status" value="1"/>
</dbReference>
<dbReference type="AlphaFoldDB" id="A0A2N7UI64"/>
<comment type="caution">
    <text evidence="2">The sequence shown here is derived from an EMBL/GenBank/DDBJ whole genome shotgun (WGS) entry which is preliminary data.</text>
</comment>
<dbReference type="Proteomes" id="UP000235547">
    <property type="component" value="Unassembled WGS sequence"/>
</dbReference>
<evidence type="ECO:0000259" key="1">
    <source>
        <dbReference type="Pfam" id="PF14341"/>
    </source>
</evidence>
<gene>
    <name evidence="2" type="ORF">C1H70_09935</name>
</gene>
<sequence length="424" mass="44474">MVKPMRGGGMSSRGDQRGAALVVTLVLLVVALMLGLSSFQSARLEESMAGNQRASVQALLAAEYGASKAWLEFDPSSLSSEEGVLVSDDRDNVYYSWSVTPDGYGKYLFNSVGEVMAGSDLISQRVISYLGILSIGPGGTIVAANNDDDCEEGSVEFVPPSSNMEVTGEEEVNGNIKAAVQVGCGIIAENIASSIIPKNGEFDDYVMHDTGDDTYTCLDGGGNNRLCNYYGGIQGGIDLDILKNADMLAQFVYGIRDNYSESIVNSIPSSVPEGSITYVKSADDADGNRETFSRSGNFTGSGILIVDGNVDFGGVPGFEGLVIVLGDYVVSGGGGGEFKGSVVSAPIVDSACWDAGAATGCEFDDKKIEIGGGGSSSYSYDPLAILNAFELIDGSGLDELWGVDNQTLKGNFYMASWSELIGNY</sequence>
<name>A0A2N7UI64_9GAMM</name>
<proteinExistence type="predicted"/>
<protein>
    <recommendedName>
        <fullName evidence="1">Type 4 fimbrial biogenesis protein PilX N-terminal domain-containing protein</fullName>
    </recommendedName>
</protein>
<accession>A0A2N7UI64</accession>
<reference evidence="2 3" key="1">
    <citation type="submission" date="2018-01" db="EMBL/GenBank/DDBJ databases">
        <title>Halomonas endophytica sp. nov., isolated from storage liquid in the stems of Populus euphratica.</title>
        <authorList>
            <person name="Chen C."/>
        </authorList>
    </citation>
    <scope>NUCLEOTIDE SEQUENCE [LARGE SCALE GENOMIC DNA]</scope>
    <source>
        <strain evidence="2 3">BZ-SZ-XJ27</strain>
    </source>
</reference>
<dbReference type="InterPro" id="IPR025746">
    <property type="entry name" value="PilX_N_dom"/>
</dbReference>
<evidence type="ECO:0000313" key="3">
    <source>
        <dbReference type="Proteomes" id="UP000235547"/>
    </source>
</evidence>
<evidence type="ECO:0000313" key="2">
    <source>
        <dbReference type="EMBL" id="PMR80124.1"/>
    </source>
</evidence>
<dbReference type="EMBL" id="PNRG01000021">
    <property type="protein sequence ID" value="PMR80124.1"/>
    <property type="molecule type" value="Genomic_DNA"/>
</dbReference>